<dbReference type="InterPro" id="IPR003607">
    <property type="entry name" value="HD/PDEase_dom"/>
</dbReference>
<accession>D7CP96</accession>
<dbReference type="Proteomes" id="UP000000378">
    <property type="component" value="Chromosome"/>
</dbReference>
<reference evidence="2 3" key="2">
    <citation type="journal article" date="2010" name="Stand. Genomic Sci.">
        <title>Complete genome sequence of Syntrophothermus lipocalidus type strain (TGB-C1).</title>
        <authorList>
            <person name="Djao O.D."/>
            <person name="Zhang X."/>
            <person name="Lucas S."/>
            <person name="Lapidus A."/>
            <person name="Del Rio T.G."/>
            <person name="Nolan M."/>
            <person name="Tice H."/>
            <person name="Cheng J.F."/>
            <person name="Han C."/>
            <person name="Tapia R."/>
            <person name="Goodwin L."/>
            <person name="Pitluck S."/>
            <person name="Liolios K."/>
            <person name="Ivanova N."/>
            <person name="Mavromatis K."/>
            <person name="Mikhailova N."/>
            <person name="Ovchinnikova G."/>
            <person name="Pati A."/>
            <person name="Brambilla E."/>
            <person name="Chen A."/>
            <person name="Palaniappan K."/>
            <person name="Land M."/>
            <person name="Hauser L."/>
            <person name="Chang Y.J."/>
            <person name="Jeffries C.D."/>
            <person name="Rohde M."/>
            <person name="Sikorski J."/>
            <person name="Spring S."/>
            <person name="Goker M."/>
            <person name="Detter J.C."/>
            <person name="Woyke T."/>
            <person name="Bristow J."/>
            <person name="Eisen J.A."/>
            <person name="Markowitz V."/>
            <person name="Hugenholtz P."/>
            <person name="Kyrpides N.C."/>
            <person name="Klenk H.P."/>
        </authorList>
    </citation>
    <scope>NUCLEOTIDE SEQUENCE [LARGE SCALE GENOMIC DNA]</scope>
    <source>
        <strain evidence="3">DSM 12680 / TGB-C1</strain>
    </source>
</reference>
<dbReference type="eggNOG" id="COG1639">
    <property type="taxonomic scope" value="Bacteria"/>
</dbReference>
<feature type="domain" description="HDOD" evidence="1">
    <location>
        <begin position="18"/>
        <end position="214"/>
    </location>
</feature>
<dbReference type="PANTHER" id="PTHR33525">
    <property type="match status" value="1"/>
</dbReference>
<evidence type="ECO:0000313" key="3">
    <source>
        <dbReference type="Proteomes" id="UP000000378"/>
    </source>
</evidence>
<gene>
    <name evidence="2" type="ordered locus">Slip_1776</name>
</gene>
<sequence length="284" mass="31041">MAMTNITLEQLVASVDDIPALPSVTIQVIKLTEDPDSTAEDVNRVITQDQGLTAKVLRLANSAYYGFPRRIRTVTEATVLLGFQTIKSLALAASVSEVLNREVQGYALPAGELWRHSQAVAISCRMIARTVKFRNQEEAYTAGLLHDIGKVILNRHLQEAYQEVIDSVQKNGTSFIEAEEKILGFNHAQVGSRIAEKWNLPDGLVEAIACHHSPGAARINSTLTSIVHLADAMVMMMGIGLGVDGLDYSFEFSTLHALGLSDKSVEEMMARLSEILADESCFLL</sequence>
<dbReference type="InterPro" id="IPR013976">
    <property type="entry name" value="HDOD"/>
</dbReference>
<dbReference type="KEGG" id="slp:Slip_1776"/>
<dbReference type="HOGENOM" id="CLU_048246_4_2_9"/>
<dbReference type="SMART" id="SM00471">
    <property type="entry name" value="HDc"/>
    <property type="match status" value="1"/>
</dbReference>
<dbReference type="PANTHER" id="PTHR33525:SF3">
    <property type="entry name" value="RIBONUCLEASE Y"/>
    <property type="match status" value="1"/>
</dbReference>
<dbReference type="InterPro" id="IPR006675">
    <property type="entry name" value="HDIG_dom"/>
</dbReference>
<dbReference type="InterPro" id="IPR052340">
    <property type="entry name" value="RNase_Y/CdgJ"/>
</dbReference>
<dbReference type="NCBIfam" id="TIGR00277">
    <property type="entry name" value="HDIG"/>
    <property type="match status" value="1"/>
</dbReference>
<dbReference type="CDD" id="cd00077">
    <property type="entry name" value="HDc"/>
    <property type="match status" value="1"/>
</dbReference>
<dbReference type="Pfam" id="PF08668">
    <property type="entry name" value="HDOD"/>
    <property type="match status" value="1"/>
</dbReference>
<keyword evidence="3" id="KW-1185">Reference proteome</keyword>
<dbReference type="AlphaFoldDB" id="D7CP96"/>
<evidence type="ECO:0000313" key="2">
    <source>
        <dbReference type="EMBL" id="ADI02531.1"/>
    </source>
</evidence>
<organism evidence="2 3">
    <name type="scientific">Syntrophothermus lipocalidus (strain DSM 12680 / TGB-C1)</name>
    <dbReference type="NCBI Taxonomy" id="643648"/>
    <lineage>
        <taxon>Bacteria</taxon>
        <taxon>Bacillati</taxon>
        <taxon>Bacillota</taxon>
        <taxon>Clostridia</taxon>
        <taxon>Eubacteriales</taxon>
        <taxon>Syntrophomonadaceae</taxon>
        <taxon>Syntrophothermus</taxon>
    </lineage>
</organism>
<dbReference type="EMBL" id="CP002048">
    <property type="protein sequence ID" value="ADI02531.1"/>
    <property type="molecule type" value="Genomic_DNA"/>
</dbReference>
<protein>
    <submittedName>
        <fullName evidence="2">Metal dependent phosphohydrolase</fullName>
    </submittedName>
</protein>
<evidence type="ECO:0000259" key="1">
    <source>
        <dbReference type="PROSITE" id="PS51833"/>
    </source>
</evidence>
<reference evidence="3" key="1">
    <citation type="journal article" date="2010" name="Stand. Genomic Sci.">
        <title>Complete genome sequence of Syntrophothermus lipocalidus type strain (TGB-C1T).</title>
        <authorList>
            <consortium name="US DOE Joint Genome Institute (JGI-PGF)"/>
            <person name="Djao O."/>
            <person name="Zhang X."/>
            <person name="Lucas S."/>
            <person name="Lapidus A."/>
            <person name="Glavina Del Rio T."/>
            <person name="Nolan M."/>
            <person name="Tice H."/>
            <person name="Cheng J."/>
            <person name="Han C."/>
            <person name="Tapia R."/>
            <person name="Goodwin L."/>
            <person name="Pitluck S."/>
            <person name="Liolios K."/>
            <person name="Ivanova N."/>
            <person name="Mavromatis K."/>
            <person name="Mikhailova N."/>
            <person name="Ovchinnikova G."/>
            <person name="Pati A."/>
            <person name="Brambilla E."/>
            <person name="Chen A."/>
            <person name="Palaniappan K."/>
            <person name="Land M."/>
            <person name="Hauser L."/>
            <person name="Chang Y."/>
            <person name="Jeffries C."/>
            <person name="Rohde M."/>
            <person name="Sikorski J."/>
            <person name="Spring S."/>
            <person name="Goker M."/>
            <person name="Detter J."/>
            <person name="Woyke T."/>
            <person name="Bristow J."/>
            <person name="Eisen J."/>
            <person name="Markowitz V."/>
            <person name="Hugenholtz P."/>
            <person name="Kyrpides N."/>
            <person name="Klenk H."/>
        </authorList>
    </citation>
    <scope>NUCLEOTIDE SEQUENCE [LARGE SCALE GENOMIC DNA]</scope>
    <source>
        <strain evidence="3">DSM 12680 / TGB-C1</strain>
    </source>
</reference>
<name>D7CP96_SYNLT</name>
<dbReference type="SUPFAM" id="SSF109604">
    <property type="entry name" value="HD-domain/PDEase-like"/>
    <property type="match status" value="1"/>
</dbReference>
<dbReference type="PROSITE" id="PS51833">
    <property type="entry name" value="HDOD"/>
    <property type="match status" value="1"/>
</dbReference>
<proteinExistence type="predicted"/>
<dbReference type="STRING" id="643648.Slip_1776"/>
<dbReference type="Gene3D" id="1.10.3210.10">
    <property type="entry name" value="Hypothetical protein af1432"/>
    <property type="match status" value="1"/>
</dbReference>